<gene>
    <name evidence="3" type="ORF">EPA86_04370</name>
</gene>
<dbReference type="AlphaFoldDB" id="A0A502L1K3"/>
<dbReference type="SUPFAM" id="SSF56317">
    <property type="entry name" value="Carbon-nitrogen hydrolase"/>
    <property type="match status" value="1"/>
</dbReference>
<evidence type="ECO:0000313" key="4">
    <source>
        <dbReference type="Proteomes" id="UP000315303"/>
    </source>
</evidence>
<dbReference type="EMBL" id="SAWY01000007">
    <property type="protein sequence ID" value="TPH17788.1"/>
    <property type="molecule type" value="Genomic_DNA"/>
</dbReference>
<dbReference type="Gene3D" id="3.60.110.10">
    <property type="entry name" value="Carbon-nitrogen hydrolase"/>
    <property type="match status" value="1"/>
</dbReference>
<dbReference type="CDD" id="cd07572">
    <property type="entry name" value="nit"/>
    <property type="match status" value="1"/>
</dbReference>
<dbReference type="PANTHER" id="PTHR23088">
    <property type="entry name" value="NITRILASE-RELATED"/>
    <property type="match status" value="1"/>
</dbReference>
<dbReference type="Proteomes" id="UP000315303">
    <property type="component" value="Unassembled WGS sequence"/>
</dbReference>
<feature type="domain" description="CN hydrolase" evidence="2">
    <location>
        <begin position="2"/>
        <end position="257"/>
    </location>
</feature>
<dbReference type="PANTHER" id="PTHR23088:SF27">
    <property type="entry name" value="DEAMINATED GLUTATHIONE AMIDASE"/>
    <property type="match status" value="1"/>
</dbReference>
<sequence>MIKLTAIQLCSKPDVSANLQAIREQIEKMKSLQETDVTANLVVLPECCLYFGGRDSEQLELAKSSQPSNKLMSSLAEIAQQFNIYLVAGSIPVLTSAQDKFTNQCCVFSPQGELLSSYDKIHLFDVDVADSEANYRESRFTKAGTEAKVVNTPFADIGLSICFDLRFPLLFQQLAKLGASVITVPSAFTRVTGKAHWETLLKARAIENQAYIVASAQEGIHANGRETWGHSMIISPWGEVLDCLPEGEGYVSAVFELEKVNHIRQSMPLVSNLLLK</sequence>
<proteinExistence type="predicted"/>
<dbReference type="InterPro" id="IPR045254">
    <property type="entry name" value="Nit1/2_C-N_Hydrolase"/>
</dbReference>
<dbReference type="PROSITE" id="PS50263">
    <property type="entry name" value="CN_HYDROLASE"/>
    <property type="match status" value="1"/>
</dbReference>
<evidence type="ECO:0000256" key="1">
    <source>
        <dbReference type="ARBA" id="ARBA00022801"/>
    </source>
</evidence>
<dbReference type="InterPro" id="IPR036526">
    <property type="entry name" value="C-N_Hydrolase_sf"/>
</dbReference>
<accession>A0A502L1K3</accession>
<dbReference type="GO" id="GO:0016811">
    <property type="term" value="F:hydrolase activity, acting on carbon-nitrogen (but not peptide) bonds, in linear amides"/>
    <property type="evidence" value="ECO:0007669"/>
    <property type="project" value="InterPro"/>
</dbReference>
<organism evidence="3 4">
    <name type="scientific">Litorilituus lipolyticus</name>
    <dbReference type="NCBI Taxonomy" id="2491017"/>
    <lineage>
        <taxon>Bacteria</taxon>
        <taxon>Pseudomonadati</taxon>
        <taxon>Pseudomonadota</taxon>
        <taxon>Gammaproteobacteria</taxon>
        <taxon>Alteromonadales</taxon>
        <taxon>Colwelliaceae</taxon>
        <taxon>Litorilituus</taxon>
    </lineage>
</organism>
<dbReference type="Pfam" id="PF00795">
    <property type="entry name" value="CN_hydrolase"/>
    <property type="match status" value="1"/>
</dbReference>
<keyword evidence="1 3" id="KW-0378">Hydrolase</keyword>
<evidence type="ECO:0000313" key="3">
    <source>
        <dbReference type="EMBL" id="TPH17788.1"/>
    </source>
</evidence>
<dbReference type="OrthoDB" id="9811121at2"/>
<name>A0A502L1K3_9GAMM</name>
<keyword evidence="4" id="KW-1185">Reference proteome</keyword>
<reference evidence="3 4" key="1">
    <citation type="submission" date="2019-01" db="EMBL/GenBank/DDBJ databases">
        <title>Litorilituus lipolytica sp. nov., isolated from intertidal sand of the Yellow Sea in China.</title>
        <authorList>
            <person name="Liu A."/>
        </authorList>
    </citation>
    <scope>NUCLEOTIDE SEQUENCE [LARGE SCALE GENOMIC DNA]</scope>
    <source>
        <strain evidence="3 4">RZ04</strain>
    </source>
</reference>
<dbReference type="InterPro" id="IPR003010">
    <property type="entry name" value="C-N_Hydrolase"/>
</dbReference>
<dbReference type="RefSeq" id="WP_140602195.1">
    <property type="nucleotide sequence ID" value="NZ_SAWY01000007.1"/>
</dbReference>
<comment type="caution">
    <text evidence="3">The sequence shown here is derived from an EMBL/GenBank/DDBJ whole genome shotgun (WGS) entry which is preliminary data.</text>
</comment>
<protein>
    <submittedName>
        <fullName evidence="3">Carbon-nitrogen hydrolase family protein</fullName>
    </submittedName>
</protein>
<evidence type="ECO:0000259" key="2">
    <source>
        <dbReference type="PROSITE" id="PS50263"/>
    </source>
</evidence>